<keyword evidence="5" id="KW-0238">DNA-binding</keyword>
<evidence type="ECO:0000256" key="3">
    <source>
        <dbReference type="ARBA" id="ARBA00022833"/>
    </source>
</evidence>
<keyword evidence="10" id="KW-1185">Reference proteome</keyword>
<evidence type="ECO:0000256" key="5">
    <source>
        <dbReference type="ARBA" id="ARBA00023125"/>
    </source>
</evidence>
<keyword evidence="6" id="KW-0804">Transcription</keyword>
<dbReference type="Pfam" id="PF00172">
    <property type="entry name" value="Zn_clus"/>
    <property type="match status" value="1"/>
</dbReference>
<dbReference type="CDD" id="cd12148">
    <property type="entry name" value="fungal_TF_MHR"/>
    <property type="match status" value="1"/>
</dbReference>
<dbReference type="InterPro" id="IPR051711">
    <property type="entry name" value="Stress_Response_Reg"/>
</dbReference>
<evidence type="ECO:0000256" key="1">
    <source>
        <dbReference type="ARBA" id="ARBA00004123"/>
    </source>
</evidence>
<dbReference type="Pfam" id="PF04082">
    <property type="entry name" value="Fungal_trans"/>
    <property type="match status" value="1"/>
</dbReference>
<dbReference type="CDD" id="cd00067">
    <property type="entry name" value="GAL4"/>
    <property type="match status" value="1"/>
</dbReference>
<dbReference type="SMART" id="SM00906">
    <property type="entry name" value="Fungal_trans"/>
    <property type="match status" value="1"/>
</dbReference>
<keyword evidence="4" id="KW-0805">Transcription regulation</keyword>
<dbReference type="PROSITE" id="PS00463">
    <property type="entry name" value="ZN2_CY6_FUNGAL_1"/>
    <property type="match status" value="1"/>
</dbReference>
<dbReference type="InterPro" id="IPR036864">
    <property type="entry name" value="Zn2-C6_fun-type_DNA-bd_sf"/>
</dbReference>
<dbReference type="SUPFAM" id="SSF57701">
    <property type="entry name" value="Zn2/Cys6 DNA-binding domain"/>
    <property type="match status" value="1"/>
</dbReference>
<keyword evidence="7" id="KW-0539">Nucleus</keyword>
<dbReference type="Proteomes" id="UP000325395">
    <property type="component" value="Unassembled WGS sequence"/>
</dbReference>
<dbReference type="PROSITE" id="PS50048">
    <property type="entry name" value="ZN2_CY6_FUNGAL_2"/>
    <property type="match status" value="1"/>
</dbReference>
<dbReference type="EMBL" id="ML735712">
    <property type="protein sequence ID" value="KAE8420037.1"/>
    <property type="molecule type" value="Genomic_DNA"/>
</dbReference>
<gene>
    <name evidence="9" type="ORF">BDV36DRAFT_122024</name>
</gene>
<dbReference type="PANTHER" id="PTHR47540:SF1">
    <property type="entry name" value="ACTIVATOR OF STRESS GENES 1-RELATED"/>
    <property type="match status" value="1"/>
</dbReference>
<evidence type="ECO:0000256" key="2">
    <source>
        <dbReference type="ARBA" id="ARBA00022723"/>
    </source>
</evidence>
<protein>
    <submittedName>
        <fullName evidence="9">Fungal-specific transcription factor domain-containing protein</fullName>
    </submittedName>
</protein>
<name>A0ABQ6WSF3_9EURO</name>
<organism evidence="9 10">
    <name type="scientific">Aspergillus pseudocaelatus</name>
    <dbReference type="NCBI Taxonomy" id="1825620"/>
    <lineage>
        <taxon>Eukaryota</taxon>
        <taxon>Fungi</taxon>
        <taxon>Dikarya</taxon>
        <taxon>Ascomycota</taxon>
        <taxon>Pezizomycotina</taxon>
        <taxon>Eurotiomycetes</taxon>
        <taxon>Eurotiomycetidae</taxon>
        <taxon>Eurotiales</taxon>
        <taxon>Aspergillaceae</taxon>
        <taxon>Aspergillus</taxon>
        <taxon>Aspergillus subgen. Circumdati</taxon>
    </lineage>
</organism>
<comment type="subcellular location">
    <subcellularLocation>
        <location evidence="1">Nucleus</location>
    </subcellularLocation>
</comment>
<dbReference type="SMART" id="SM00066">
    <property type="entry name" value="GAL4"/>
    <property type="match status" value="1"/>
</dbReference>
<dbReference type="Gene3D" id="4.10.240.10">
    <property type="entry name" value="Zn(2)-C6 fungal-type DNA-binding domain"/>
    <property type="match status" value="1"/>
</dbReference>
<evidence type="ECO:0000259" key="8">
    <source>
        <dbReference type="PROSITE" id="PS50048"/>
    </source>
</evidence>
<evidence type="ECO:0000313" key="9">
    <source>
        <dbReference type="EMBL" id="KAE8420037.1"/>
    </source>
</evidence>
<evidence type="ECO:0000256" key="6">
    <source>
        <dbReference type="ARBA" id="ARBA00023163"/>
    </source>
</evidence>
<feature type="domain" description="Zn(2)-C6 fungal-type" evidence="8">
    <location>
        <begin position="22"/>
        <end position="51"/>
    </location>
</feature>
<sequence>MQAVNDAPTIHPPRKRRRIEKACDRCRRLKIKCDGQTPCKHCATYERACTYDVPNRRPKALARYTQDLEDRLQTVERLLKATYSGLDLVDPRLEPALGSSGNVQGTDSGITSDRNPPVGECEVPISQLLESASPPARKMEQKATSNPTIPLPRKEVTYNLLTHALQDACVLHRFVDEPLFYLGVDYIYETPAKRLIQDHSNKLALFYAALALGNLFVNGTKHNMSQSTADTTDGSFYFDWAVKFLNFDECQDLVSLQAVCFLVIYLQSSGQLEQCYSYVGVALRSAVALGLHRRRNTVVNPVEREIGKRVFWVVWRMDIYSSSMLGIPPMLSTDLIDQSLPEPIDVPYSHGYIASCASVDSKLLLAGANAHIELTLIMPKVTRLIKAFKRRMPSRTIDLQGLIDHSDMVELEQQLRTWFQNLPSQLLPGGETTLQVERIRQLLRIAYAYVQMVLYEPLVRCMPKQAESFVDPQILDYVMKYASVMRNIVSTGVSIHKAHAVNYSSRSTMISTTYSAILSLIVFILNIPAPSGTKAMIFKEALEGREILEELSSRNKLADRYVQKLNIILERFQGLPRPLPGSPFESTVPSIDTETGVLHRPPLSVTGEGNEEPLPSQLIVNASALQSDFLPVHCNLVFGVPPYHAPDAYVFDNVSATAPTLRPGSLNAGHQTSALGMPDNTHIKPLDYNLIGGQDTESRSQVVENSTTLGLSQVFTSDAVFADYSTLAPSISYQELGLSRPMSFDGQQPVAPELMPSMAGLPPDMTCMKSLFESAEPAVEQLWGGNCGPWID</sequence>
<reference evidence="9 10" key="1">
    <citation type="submission" date="2019-04" db="EMBL/GenBank/DDBJ databases">
        <authorList>
            <consortium name="DOE Joint Genome Institute"/>
            <person name="Mondo S."/>
            <person name="Kjaerbolling I."/>
            <person name="Vesth T."/>
            <person name="Frisvad J.C."/>
            <person name="Nybo J.L."/>
            <person name="Theobald S."/>
            <person name="Kildgaard S."/>
            <person name="Isbrandt T."/>
            <person name="Kuo A."/>
            <person name="Sato A."/>
            <person name="Lyhne E.K."/>
            <person name="Kogle M.E."/>
            <person name="Wiebenga A."/>
            <person name="Kun R.S."/>
            <person name="Lubbers R.J."/>
            <person name="Makela M.R."/>
            <person name="Barry K."/>
            <person name="Chovatia M."/>
            <person name="Clum A."/>
            <person name="Daum C."/>
            <person name="Haridas S."/>
            <person name="He G."/>
            <person name="LaButti K."/>
            <person name="Lipzen A."/>
            <person name="Riley R."/>
            <person name="Salamov A."/>
            <person name="Simmons B.A."/>
            <person name="Magnuson J.K."/>
            <person name="Henrissat B."/>
            <person name="Mortensen U.H."/>
            <person name="Larsen T.O."/>
            <person name="Devries R.P."/>
            <person name="Grigoriev I.V."/>
            <person name="Machida M."/>
            <person name="Baker S.E."/>
            <person name="Andersen M.R."/>
            <person name="Cantor M.N."/>
            <person name="Hua S.X."/>
        </authorList>
    </citation>
    <scope>NUCLEOTIDE SEQUENCE [LARGE SCALE GENOMIC DNA]</scope>
    <source>
        <strain evidence="9 10">CBS 117616</strain>
    </source>
</reference>
<dbReference type="InterPro" id="IPR007219">
    <property type="entry name" value="XnlR_reg_dom"/>
</dbReference>
<evidence type="ECO:0000313" key="10">
    <source>
        <dbReference type="Proteomes" id="UP000325395"/>
    </source>
</evidence>
<evidence type="ECO:0000256" key="7">
    <source>
        <dbReference type="ARBA" id="ARBA00023242"/>
    </source>
</evidence>
<accession>A0ABQ6WSF3</accession>
<keyword evidence="2" id="KW-0479">Metal-binding</keyword>
<proteinExistence type="predicted"/>
<evidence type="ECO:0000256" key="4">
    <source>
        <dbReference type="ARBA" id="ARBA00023015"/>
    </source>
</evidence>
<dbReference type="PANTHER" id="PTHR47540">
    <property type="entry name" value="THIAMINE REPRESSIBLE GENES REGULATORY PROTEIN THI5"/>
    <property type="match status" value="1"/>
</dbReference>
<keyword evidence="3" id="KW-0862">Zinc</keyword>
<dbReference type="InterPro" id="IPR001138">
    <property type="entry name" value="Zn2Cys6_DnaBD"/>
</dbReference>